<reference evidence="1" key="1">
    <citation type="journal article" date="2017" name="Gigascience">
        <title>The genome draft of coconut (Cocos nucifera).</title>
        <authorList>
            <person name="Xiao Y."/>
            <person name="Xu P."/>
            <person name="Fan H."/>
            <person name="Baudouin L."/>
            <person name="Xia W."/>
            <person name="Bocs S."/>
            <person name="Xu J."/>
            <person name="Li Q."/>
            <person name="Guo A."/>
            <person name="Zhou L."/>
            <person name="Li J."/>
            <person name="Wu Y."/>
            <person name="Ma Z."/>
            <person name="Armero A."/>
            <person name="Issali A.E."/>
            <person name="Liu N."/>
            <person name="Peng M."/>
            <person name="Yang Y."/>
        </authorList>
    </citation>
    <scope>NUCLEOTIDE SEQUENCE</scope>
    <source>
        <tissue evidence="1">Spear leaf of Hainan Tall coconut</tissue>
    </source>
</reference>
<dbReference type="InterPro" id="IPR032710">
    <property type="entry name" value="NTF2-like_dom_sf"/>
</dbReference>
<dbReference type="Pfam" id="PF07107">
    <property type="entry name" value="WI12"/>
    <property type="match status" value="1"/>
</dbReference>
<evidence type="ECO:0000313" key="1">
    <source>
        <dbReference type="EMBL" id="KAG1371501.1"/>
    </source>
</evidence>
<gene>
    <name evidence="1" type="ORF">COCNU_16G005950</name>
</gene>
<dbReference type="OrthoDB" id="667779at2759"/>
<dbReference type="Gene3D" id="3.10.450.50">
    <property type="match status" value="1"/>
</dbReference>
<dbReference type="SUPFAM" id="SSF54427">
    <property type="entry name" value="NTF2-like"/>
    <property type="match status" value="1"/>
</dbReference>
<dbReference type="PANTHER" id="PTHR33703:SF1">
    <property type="entry name" value="WOUND-INDUCED PROTEIN 1"/>
    <property type="match status" value="1"/>
</dbReference>
<dbReference type="Proteomes" id="UP000797356">
    <property type="component" value="Chromosome 16"/>
</dbReference>
<proteinExistence type="predicted"/>
<protein>
    <submittedName>
        <fullName evidence="1">Wound-induced protein 1</fullName>
    </submittedName>
</protein>
<dbReference type="PIRSF" id="PIRSF007948">
    <property type="entry name" value="Wound-induced_Wun1"/>
    <property type="match status" value="1"/>
</dbReference>
<dbReference type="AlphaFoldDB" id="A0A8K0IYQ2"/>
<accession>A0A8K0IYQ2</accession>
<comment type="caution">
    <text evidence="1">The sequence shown here is derived from an EMBL/GenBank/DDBJ whole genome shotgun (WGS) entry which is preliminary data.</text>
</comment>
<reference evidence="1" key="2">
    <citation type="submission" date="2019-07" db="EMBL/GenBank/DDBJ databases">
        <authorList>
            <person name="Yang Y."/>
            <person name="Bocs S."/>
            <person name="Baudouin L."/>
        </authorList>
    </citation>
    <scope>NUCLEOTIDE SEQUENCE</scope>
    <source>
        <tissue evidence="1">Spear leaf of Hainan Tall coconut</tissue>
    </source>
</reference>
<keyword evidence="2" id="KW-1185">Reference proteome</keyword>
<dbReference type="InterPro" id="IPR016533">
    <property type="entry name" value="Wound-induced_1/12_sub"/>
</dbReference>
<dbReference type="InterPro" id="IPR009798">
    <property type="entry name" value="Wun1-like"/>
</dbReference>
<organism evidence="1 2">
    <name type="scientific">Cocos nucifera</name>
    <name type="common">Coconut palm</name>
    <dbReference type="NCBI Taxonomy" id="13894"/>
    <lineage>
        <taxon>Eukaryota</taxon>
        <taxon>Viridiplantae</taxon>
        <taxon>Streptophyta</taxon>
        <taxon>Embryophyta</taxon>
        <taxon>Tracheophyta</taxon>
        <taxon>Spermatophyta</taxon>
        <taxon>Magnoliopsida</taxon>
        <taxon>Liliopsida</taxon>
        <taxon>Arecaceae</taxon>
        <taxon>Arecoideae</taxon>
        <taxon>Cocoseae</taxon>
        <taxon>Attaleinae</taxon>
        <taxon>Cocos</taxon>
    </lineage>
</organism>
<name>A0A8K0IYQ2_COCNU</name>
<dbReference type="PANTHER" id="PTHR33703">
    <property type="entry name" value="OS07G0691300 PROTEIN"/>
    <property type="match status" value="1"/>
</dbReference>
<sequence length="105" mass="11687">MMRLLTGASPEESFQFVPRSIEAFGSTVLVEGTDPARSIYWVHAWTVSPNGIITQVREYFNTSLTVTRVDDSTSSNVPKPHCLPVWQSKLPDRTRKSLPGLVLAI</sequence>
<evidence type="ECO:0000313" key="2">
    <source>
        <dbReference type="Proteomes" id="UP000797356"/>
    </source>
</evidence>
<dbReference type="EMBL" id="CM017887">
    <property type="protein sequence ID" value="KAG1371501.1"/>
    <property type="molecule type" value="Genomic_DNA"/>
</dbReference>